<reference evidence="1 2" key="1">
    <citation type="submission" date="2018-04" db="EMBL/GenBank/DDBJ databases">
        <title>Chitinophaga fuyangensis sp. nov., isolated from soil in a chemical factory.</title>
        <authorList>
            <person name="Chen K."/>
        </authorList>
    </citation>
    <scope>NUCLEOTIDE SEQUENCE [LARGE SCALE GENOMIC DNA]</scope>
    <source>
        <strain evidence="1 2">LY-1</strain>
    </source>
</reference>
<organism evidence="1 2">
    <name type="scientific">Chitinophaga parva</name>
    <dbReference type="NCBI Taxonomy" id="2169414"/>
    <lineage>
        <taxon>Bacteria</taxon>
        <taxon>Pseudomonadati</taxon>
        <taxon>Bacteroidota</taxon>
        <taxon>Chitinophagia</taxon>
        <taxon>Chitinophagales</taxon>
        <taxon>Chitinophagaceae</taxon>
        <taxon>Chitinophaga</taxon>
    </lineage>
</organism>
<dbReference type="AlphaFoldDB" id="A0A2T7BB80"/>
<dbReference type="OrthoDB" id="7874815at2"/>
<name>A0A2T7BB80_9BACT</name>
<sequence>MNIELKDIHFREDLELNSDPFHAQLYVDGKRVCTVFDDGSGGQWLYTQFSAGGEQLKKAAEIFCEQMPPINCAGIRTNGEDILLDMNLELYITNLLREHLKKELERKIGNAASNCIIYGRPEGSISMLHLGEDISELSRKPGGRLFLQLAISRKVLPDLKPGDIIFNTNIAEEILKKAGLSSDQYRADLLFKEVESTPRRGKKPGRKL</sequence>
<proteinExistence type="predicted"/>
<evidence type="ECO:0000313" key="2">
    <source>
        <dbReference type="Proteomes" id="UP000244450"/>
    </source>
</evidence>
<protein>
    <submittedName>
        <fullName evidence="1">Uncharacterized protein</fullName>
    </submittedName>
</protein>
<gene>
    <name evidence="1" type="ORF">DCC81_25165</name>
</gene>
<comment type="caution">
    <text evidence="1">The sequence shown here is derived from an EMBL/GenBank/DDBJ whole genome shotgun (WGS) entry which is preliminary data.</text>
</comment>
<dbReference type="EMBL" id="QCYK01000005">
    <property type="protein sequence ID" value="PUZ21301.1"/>
    <property type="molecule type" value="Genomic_DNA"/>
</dbReference>
<accession>A0A2T7BB80</accession>
<keyword evidence="2" id="KW-1185">Reference proteome</keyword>
<evidence type="ECO:0000313" key="1">
    <source>
        <dbReference type="EMBL" id="PUZ21301.1"/>
    </source>
</evidence>
<dbReference type="Proteomes" id="UP000244450">
    <property type="component" value="Unassembled WGS sequence"/>
</dbReference>
<dbReference type="RefSeq" id="WP_108689535.1">
    <property type="nucleotide sequence ID" value="NZ_QCYK01000005.1"/>
</dbReference>